<accession>X1HYV7</accession>
<sequence>QYLYLNIKSKFSFKITFSLDWIKLDGIKKLEKIVNDVISQKLSKKAGIDLIVSILENSDEIYLRVKSIDGLRAIYANEKELFKLLENYLISDENENVRAAAAKTIIYIFPDEGYNALKGEKVVNEVIFKNIKI</sequence>
<dbReference type="InterPro" id="IPR016024">
    <property type="entry name" value="ARM-type_fold"/>
</dbReference>
<proteinExistence type="predicted"/>
<reference evidence="1" key="1">
    <citation type="journal article" date="2014" name="Front. Microbiol.">
        <title>High frequency of phylogenetically diverse reductive dehalogenase-homologous genes in deep subseafloor sedimentary metagenomes.</title>
        <authorList>
            <person name="Kawai M."/>
            <person name="Futagami T."/>
            <person name="Toyoda A."/>
            <person name="Takaki Y."/>
            <person name="Nishi S."/>
            <person name="Hori S."/>
            <person name="Arai W."/>
            <person name="Tsubouchi T."/>
            <person name="Morono Y."/>
            <person name="Uchiyama I."/>
            <person name="Ito T."/>
            <person name="Fujiyama A."/>
            <person name="Inagaki F."/>
            <person name="Takami H."/>
        </authorList>
    </citation>
    <scope>NUCLEOTIDE SEQUENCE</scope>
    <source>
        <strain evidence="1">Expedition CK06-06</strain>
    </source>
</reference>
<evidence type="ECO:0000313" key="1">
    <source>
        <dbReference type="EMBL" id="GAH58999.1"/>
    </source>
</evidence>
<dbReference type="AlphaFoldDB" id="X1HYV7"/>
<dbReference type="SUPFAM" id="SSF48371">
    <property type="entry name" value="ARM repeat"/>
    <property type="match status" value="1"/>
</dbReference>
<dbReference type="EMBL" id="BARU01021295">
    <property type="protein sequence ID" value="GAH58999.1"/>
    <property type="molecule type" value="Genomic_DNA"/>
</dbReference>
<evidence type="ECO:0008006" key="2">
    <source>
        <dbReference type="Google" id="ProtNLM"/>
    </source>
</evidence>
<gene>
    <name evidence="1" type="ORF">S03H2_34863</name>
</gene>
<protein>
    <recommendedName>
        <fullName evidence="2">Condensin complex subunit 1 C-terminal domain-containing protein</fullName>
    </recommendedName>
</protein>
<organism evidence="1">
    <name type="scientific">marine sediment metagenome</name>
    <dbReference type="NCBI Taxonomy" id="412755"/>
    <lineage>
        <taxon>unclassified sequences</taxon>
        <taxon>metagenomes</taxon>
        <taxon>ecological metagenomes</taxon>
    </lineage>
</organism>
<name>X1HYV7_9ZZZZ</name>
<comment type="caution">
    <text evidence="1">The sequence shown here is derived from an EMBL/GenBank/DDBJ whole genome shotgun (WGS) entry which is preliminary data.</text>
</comment>
<feature type="non-terminal residue" evidence="1">
    <location>
        <position position="1"/>
    </location>
</feature>